<organism evidence="1 2">
    <name type="scientific">Anisodus acutangulus</name>
    <dbReference type="NCBI Taxonomy" id="402998"/>
    <lineage>
        <taxon>Eukaryota</taxon>
        <taxon>Viridiplantae</taxon>
        <taxon>Streptophyta</taxon>
        <taxon>Embryophyta</taxon>
        <taxon>Tracheophyta</taxon>
        <taxon>Spermatophyta</taxon>
        <taxon>Magnoliopsida</taxon>
        <taxon>eudicotyledons</taxon>
        <taxon>Gunneridae</taxon>
        <taxon>Pentapetalae</taxon>
        <taxon>asterids</taxon>
        <taxon>lamiids</taxon>
        <taxon>Solanales</taxon>
        <taxon>Solanaceae</taxon>
        <taxon>Solanoideae</taxon>
        <taxon>Hyoscyameae</taxon>
        <taxon>Anisodus</taxon>
    </lineage>
</organism>
<evidence type="ECO:0000313" key="2">
    <source>
        <dbReference type="Proteomes" id="UP001152561"/>
    </source>
</evidence>
<dbReference type="AlphaFoldDB" id="A0A9Q1RJ90"/>
<reference evidence="2" key="1">
    <citation type="journal article" date="2023" name="Proc. Natl. Acad. Sci. U.S.A.">
        <title>Genomic and structural basis for evolution of tropane alkaloid biosynthesis.</title>
        <authorList>
            <person name="Wanga Y.-J."/>
            <person name="Taina T."/>
            <person name="Yua J.-Y."/>
            <person name="Lia J."/>
            <person name="Xua B."/>
            <person name="Chenc J."/>
            <person name="D'Auriad J.C."/>
            <person name="Huanga J.-P."/>
            <person name="Huanga S.-X."/>
        </authorList>
    </citation>
    <scope>NUCLEOTIDE SEQUENCE [LARGE SCALE GENOMIC DNA]</scope>
    <source>
        <strain evidence="2">cv. KIB-2019</strain>
    </source>
</reference>
<keyword evidence="2" id="KW-1185">Reference proteome</keyword>
<protein>
    <submittedName>
        <fullName evidence="1">Uncharacterized protein</fullName>
    </submittedName>
</protein>
<proteinExistence type="predicted"/>
<evidence type="ECO:0000313" key="1">
    <source>
        <dbReference type="EMBL" id="KAJ8558480.1"/>
    </source>
</evidence>
<accession>A0A9Q1RJ90</accession>
<sequence length="399" mass="45110">MVMQKWTLAFTVCGSSNSSFFEPFYCQEWRCRSGHRLLQCVVHPIAASLTLSLPRIAMQKWTLAFTVCGSSNNCLFVPFIANNVMQKWTLVFTVCGSSNSSLFVPFIAKNGDAELDVGFFSLRSGRKLLQCVVHPTTASLFLSLPRMVMQKWTLAFTVCGSSNNSFFEPFYCQEWRYRSGHRLLQCVVHPIAASLTLSLPRIAMQKWTLAFTVCGSSNNCLFVPFIANNVMQKWTLAFTVCGSSNSHFFFTFIDRNDDAELDVGFFSLRSGRWLLQCVGHPIATSLSHSLPRMTMQNWTLASIVFGLTNRRFFVPFIAMNGDAEVDVGFLMCGLSTSRFFAPFIAKNGDRSGRWLYCVVCPSRFFVTFIAKIGDARSGRWLYGVWFINSASLSFHCQEW</sequence>
<dbReference type="Proteomes" id="UP001152561">
    <property type="component" value="Unassembled WGS sequence"/>
</dbReference>
<comment type="caution">
    <text evidence="1">The sequence shown here is derived from an EMBL/GenBank/DDBJ whole genome shotgun (WGS) entry which is preliminary data.</text>
</comment>
<dbReference type="EMBL" id="JAJAGQ010000007">
    <property type="protein sequence ID" value="KAJ8558480.1"/>
    <property type="molecule type" value="Genomic_DNA"/>
</dbReference>
<name>A0A9Q1RJ90_9SOLA</name>
<gene>
    <name evidence="1" type="ORF">K7X08_005246</name>
</gene>